<dbReference type="Gene3D" id="2.160.10.10">
    <property type="entry name" value="Hexapeptide repeat proteins"/>
    <property type="match status" value="1"/>
</dbReference>
<sequence length="157" mass="16788">VYIAEGTKIIGDVTIGAEASIWFNCVLRGDIDYIQIGQRTNIQDGTIIHLDHGFPCIVGDDITIGHSTIIHGCTIENGAMISMGATILTGARIGKDAIVGAGAVILEGQEIPQGCVAVGIPAKIKREVTEVDINRISKGKDEYIRLAKLAKQNHDRK</sequence>
<evidence type="ECO:0000313" key="1">
    <source>
        <dbReference type="EMBL" id="SVC25385.1"/>
    </source>
</evidence>
<feature type="non-terminal residue" evidence="1">
    <location>
        <position position="1"/>
    </location>
</feature>
<dbReference type="SUPFAM" id="SSF51161">
    <property type="entry name" value="Trimeric LpxA-like enzymes"/>
    <property type="match status" value="1"/>
</dbReference>
<name>A0A382KP98_9ZZZZ</name>
<gene>
    <name evidence="1" type="ORF">METZ01_LOCUS278239</name>
</gene>
<dbReference type="AlphaFoldDB" id="A0A382KP98"/>
<dbReference type="PANTHER" id="PTHR13061:SF29">
    <property type="entry name" value="GAMMA CARBONIC ANHYDRASE-LIKE 1, MITOCHONDRIAL-RELATED"/>
    <property type="match status" value="1"/>
</dbReference>
<organism evidence="1">
    <name type="scientific">marine metagenome</name>
    <dbReference type="NCBI Taxonomy" id="408172"/>
    <lineage>
        <taxon>unclassified sequences</taxon>
        <taxon>metagenomes</taxon>
        <taxon>ecological metagenomes</taxon>
    </lineage>
</organism>
<proteinExistence type="predicted"/>
<reference evidence="1" key="1">
    <citation type="submission" date="2018-05" db="EMBL/GenBank/DDBJ databases">
        <authorList>
            <person name="Lanie J.A."/>
            <person name="Ng W.-L."/>
            <person name="Kazmierczak K.M."/>
            <person name="Andrzejewski T.M."/>
            <person name="Davidsen T.M."/>
            <person name="Wayne K.J."/>
            <person name="Tettelin H."/>
            <person name="Glass J.I."/>
            <person name="Rusch D."/>
            <person name="Podicherti R."/>
            <person name="Tsui H.-C.T."/>
            <person name="Winkler M.E."/>
        </authorList>
    </citation>
    <scope>NUCLEOTIDE SEQUENCE</scope>
</reference>
<dbReference type="InterPro" id="IPR011004">
    <property type="entry name" value="Trimer_LpxA-like_sf"/>
</dbReference>
<dbReference type="PANTHER" id="PTHR13061">
    <property type="entry name" value="DYNACTIN SUBUNIT P25"/>
    <property type="match status" value="1"/>
</dbReference>
<protein>
    <recommendedName>
        <fullName evidence="2">Gamma carbonic anhydrase family protein</fullName>
    </recommendedName>
</protein>
<dbReference type="InterPro" id="IPR047324">
    <property type="entry name" value="LbH_gamma_CA-like"/>
</dbReference>
<dbReference type="EMBL" id="UINC01081489">
    <property type="protein sequence ID" value="SVC25385.1"/>
    <property type="molecule type" value="Genomic_DNA"/>
</dbReference>
<dbReference type="CDD" id="cd04645">
    <property type="entry name" value="LbH_gamma_CA_like"/>
    <property type="match status" value="1"/>
</dbReference>
<dbReference type="InterPro" id="IPR001451">
    <property type="entry name" value="Hexapep"/>
</dbReference>
<evidence type="ECO:0008006" key="2">
    <source>
        <dbReference type="Google" id="ProtNLM"/>
    </source>
</evidence>
<dbReference type="Pfam" id="PF00132">
    <property type="entry name" value="Hexapep"/>
    <property type="match status" value="1"/>
</dbReference>
<dbReference type="InterPro" id="IPR050484">
    <property type="entry name" value="Transf_Hexapept/Carb_Anhydrase"/>
</dbReference>
<accession>A0A382KP98</accession>